<organism evidence="2 3">
    <name type="scientific">Ensete ventricosum</name>
    <name type="common">Abyssinian banana</name>
    <name type="synonym">Musa ensete</name>
    <dbReference type="NCBI Taxonomy" id="4639"/>
    <lineage>
        <taxon>Eukaryota</taxon>
        <taxon>Viridiplantae</taxon>
        <taxon>Streptophyta</taxon>
        <taxon>Embryophyta</taxon>
        <taxon>Tracheophyta</taxon>
        <taxon>Spermatophyta</taxon>
        <taxon>Magnoliopsida</taxon>
        <taxon>Liliopsida</taxon>
        <taxon>Zingiberales</taxon>
        <taxon>Musaceae</taxon>
        <taxon>Ensete</taxon>
    </lineage>
</organism>
<feature type="compositionally biased region" description="Basic and acidic residues" evidence="1">
    <location>
        <begin position="45"/>
        <end position="56"/>
    </location>
</feature>
<evidence type="ECO:0000313" key="3">
    <source>
        <dbReference type="Proteomes" id="UP000287651"/>
    </source>
</evidence>
<accession>A0A427A948</accession>
<dbReference type="EMBL" id="AMZH03003305">
    <property type="protein sequence ID" value="RRT72739.1"/>
    <property type="molecule type" value="Genomic_DNA"/>
</dbReference>
<dbReference type="AlphaFoldDB" id="A0A427A948"/>
<sequence length="136" mass="14864">MQRQAHLLLPRHCRLSDCEEEDQNDSKSEKGKQQSNLSQGPFLPVDRDLPDHRSHDPSTPYHVPPDGARTHPLLHSAWLNEDLPLSCARASSSLSSCSSFWLPIDIVPVAGGLCAGQVAERNVSPVPDGAIRDSNP</sequence>
<protein>
    <submittedName>
        <fullName evidence="2">Uncharacterized protein</fullName>
    </submittedName>
</protein>
<evidence type="ECO:0000313" key="2">
    <source>
        <dbReference type="EMBL" id="RRT72739.1"/>
    </source>
</evidence>
<comment type="caution">
    <text evidence="2">The sequence shown here is derived from an EMBL/GenBank/DDBJ whole genome shotgun (WGS) entry which is preliminary data.</text>
</comment>
<evidence type="ECO:0000256" key="1">
    <source>
        <dbReference type="SAM" id="MobiDB-lite"/>
    </source>
</evidence>
<reference evidence="2 3" key="1">
    <citation type="journal article" date="2014" name="Agronomy (Basel)">
        <title>A Draft Genome Sequence for Ensete ventricosum, the Drought-Tolerant Tree Against Hunger.</title>
        <authorList>
            <person name="Harrison J."/>
            <person name="Moore K.A."/>
            <person name="Paszkiewicz K."/>
            <person name="Jones T."/>
            <person name="Grant M."/>
            <person name="Ambacheew D."/>
            <person name="Muzemil S."/>
            <person name="Studholme D.J."/>
        </authorList>
    </citation>
    <scope>NUCLEOTIDE SEQUENCE [LARGE SCALE GENOMIC DNA]</scope>
</reference>
<feature type="region of interest" description="Disordered" evidence="1">
    <location>
        <begin position="17"/>
        <end position="68"/>
    </location>
</feature>
<proteinExistence type="predicted"/>
<dbReference type="Proteomes" id="UP000287651">
    <property type="component" value="Unassembled WGS sequence"/>
</dbReference>
<name>A0A427A948_ENSVE</name>
<gene>
    <name evidence="2" type="ORF">B296_00027652</name>
</gene>